<evidence type="ECO:0000313" key="2">
    <source>
        <dbReference type="EMBL" id="KAE8154112.1"/>
    </source>
</evidence>
<gene>
    <name evidence="2" type="ORF">BDV25DRAFT_148264</name>
</gene>
<dbReference type="AlphaFoldDB" id="A0A5N6U6A5"/>
<accession>A0A5N6U6A5</accession>
<reference evidence="2 3" key="1">
    <citation type="submission" date="2019-04" db="EMBL/GenBank/DDBJ databases">
        <title>Friends and foes A comparative genomics study of 23 Aspergillus species from section Flavi.</title>
        <authorList>
            <consortium name="DOE Joint Genome Institute"/>
            <person name="Kjaerbolling I."/>
            <person name="Vesth T."/>
            <person name="Frisvad J.C."/>
            <person name="Nybo J.L."/>
            <person name="Theobald S."/>
            <person name="Kildgaard S."/>
            <person name="Isbrandt T."/>
            <person name="Kuo A."/>
            <person name="Sato A."/>
            <person name="Lyhne E.K."/>
            <person name="Kogle M.E."/>
            <person name="Wiebenga A."/>
            <person name="Kun R.S."/>
            <person name="Lubbers R.J."/>
            <person name="Makela M.R."/>
            <person name="Barry K."/>
            <person name="Chovatia M."/>
            <person name="Clum A."/>
            <person name="Daum C."/>
            <person name="Haridas S."/>
            <person name="He G."/>
            <person name="LaButti K."/>
            <person name="Lipzen A."/>
            <person name="Mondo S."/>
            <person name="Riley R."/>
            <person name="Salamov A."/>
            <person name="Simmons B.A."/>
            <person name="Magnuson J.K."/>
            <person name="Henrissat B."/>
            <person name="Mortensen U.H."/>
            <person name="Larsen T.O."/>
            <person name="Devries R.P."/>
            <person name="Grigoriev I.V."/>
            <person name="Machida M."/>
            <person name="Baker S.E."/>
            <person name="Andersen M.R."/>
        </authorList>
    </citation>
    <scope>NUCLEOTIDE SEQUENCE [LARGE SCALE GENOMIC DNA]</scope>
    <source>
        <strain evidence="2 3">IBT 18842</strain>
    </source>
</reference>
<evidence type="ECO:0000313" key="3">
    <source>
        <dbReference type="Proteomes" id="UP000325780"/>
    </source>
</evidence>
<evidence type="ECO:0000256" key="1">
    <source>
        <dbReference type="SAM" id="MobiDB-lite"/>
    </source>
</evidence>
<sequence length="391" mass="45678">MAPRLLSGKEIIQQPLPDLRVDEKYRTTSPSTQKLWFSANLSQWNIEQKARQYSDSIDWKDEIQSYACDKERLYCGDEHSVVARFNHNLCHTLTLALHRYVNDGMAFGDYKCAKKPIKFTKIPDIALITDAHDLCVVGEAKTPWKHDIVRLQRIDGEFRNFIGQIAQYMYKTKRKHGFLTTYEQTIFFQQVPHPKKKNVWVLCYSPVIYHNSKYEQVAEDKLDNPAYYRGKVTLAECFLYLAKRASEDRQAANSMEAKSWVGSDSSKINGEDDGHISFEEEGSSAEEGKKDEKDEKDKSQRMTRSTTRRLKTITNTNTLHTDTERLNIQGHSHLYSTLEWRGCVSIFFDRLEDKWYYISKGKHVHVHLHQDPDEGDFFVSGNYRYPVRKHQ</sequence>
<protein>
    <submittedName>
        <fullName evidence="2">Uncharacterized protein</fullName>
    </submittedName>
</protein>
<feature type="region of interest" description="Disordered" evidence="1">
    <location>
        <begin position="262"/>
        <end position="314"/>
    </location>
</feature>
<feature type="compositionally biased region" description="Basic and acidic residues" evidence="1">
    <location>
        <begin position="286"/>
        <end position="300"/>
    </location>
</feature>
<dbReference type="EMBL" id="ML742032">
    <property type="protein sequence ID" value="KAE8154112.1"/>
    <property type="molecule type" value="Genomic_DNA"/>
</dbReference>
<proteinExistence type="predicted"/>
<organism evidence="2 3">
    <name type="scientific">Aspergillus avenaceus</name>
    <dbReference type="NCBI Taxonomy" id="36643"/>
    <lineage>
        <taxon>Eukaryota</taxon>
        <taxon>Fungi</taxon>
        <taxon>Dikarya</taxon>
        <taxon>Ascomycota</taxon>
        <taxon>Pezizomycotina</taxon>
        <taxon>Eurotiomycetes</taxon>
        <taxon>Eurotiomycetidae</taxon>
        <taxon>Eurotiales</taxon>
        <taxon>Aspergillaceae</taxon>
        <taxon>Aspergillus</taxon>
        <taxon>Aspergillus subgen. Circumdati</taxon>
    </lineage>
</organism>
<feature type="compositionally biased region" description="Basic and acidic residues" evidence="1">
    <location>
        <begin position="269"/>
        <end position="278"/>
    </location>
</feature>
<name>A0A5N6U6A5_ASPAV</name>
<dbReference type="Proteomes" id="UP000325780">
    <property type="component" value="Unassembled WGS sequence"/>
</dbReference>
<dbReference type="OrthoDB" id="3796275at2759"/>
<keyword evidence="3" id="KW-1185">Reference proteome</keyword>